<accession>G3HCT5</accession>
<dbReference type="AlphaFoldDB" id="G3HCT5"/>
<dbReference type="InParanoid" id="G3HCT5"/>
<proteinExistence type="predicted"/>
<dbReference type="Proteomes" id="UP000001075">
    <property type="component" value="Unassembled WGS sequence"/>
</dbReference>
<evidence type="ECO:0000313" key="1">
    <source>
        <dbReference type="EMBL" id="EGV99159.1"/>
    </source>
</evidence>
<organism evidence="1 2">
    <name type="scientific">Cricetulus griseus</name>
    <name type="common">Chinese hamster</name>
    <name type="synonym">Cricetulus barabensis griseus</name>
    <dbReference type="NCBI Taxonomy" id="10029"/>
    <lineage>
        <taxon>Eukaryota</taxon>
        <taxon>Metazoa</taxon>
        <taxon>Chordata</taxon>
        <taxon>Craniata</taxon>
        <taxon>Vertebrata</taxon>
        <taxon>Euteleostomi</taxon>
        <taxon>Mammalia</taxon>
        <taxon>Eutheria</taxon>
        <taxon>Euarchontoglires</taxon>
        <taxon>Glires</taxon>
        <taxon>Rodentia</taxon>
        <taxon>Myomorpha</taxon>
        <taxon>Muroidea</taxon>
        <taxon>Cricetidae</taxon>
        <taxon>Cricetinae</taxon>
        <taxon>Cricetulus</taxon>
    </lineage>
</organism>
<sequence>MCSFLRTFKKNVQGPLHHTHQKFKILATLLVLPRPYNCSCKKNIPVPQKLF</sequence>
<gene>
    <name evidence="1" type="ORF">I79_008301</name>
</gene>
<evidence type="ECO:0000313" key="2">
    <source>
        <dbReference type="Proteomes" id="UP000001075"/>
    </source>
</evidence>
<protein>
    <submittedName>
        <fullName evidence="1">Uncharacterized protein</fullName>
    </submittedName>
</protein>
<reference evidence="2" key="1">
    <citation type="journal article" date="2011" name="Nat. Biotechnol.">
        <title>The genomic sequence of the Chinese hamster ovary (CHO)-K1 cell line.</title>
        <authorList>
            <person name="Xu X."/>
            <person name="Nagarajan H."/>
            <person name="Lewis N.E."/>
            <person name="Pan S."/>
            <person name="Cai Z."/>
            <person name="Liu X."/>
            <person name="Chen W."/>
            <person name="Xie M."/>
            <person name="Wang W."/>
            <person name="Hammond S."/>
            <person name="Andersen M.R."/>
            <person name="Neff N."/>
            <person name="Passarelli B."/>
            <person name="Koh W."/>
            <person name="Fan H.C."/>
            <person name="Wang J."/>
            <person name="Gui Y."/>
            <person name="Lee K.H."/>
            <person name="Betenbaugh M.J."/>
            <person name="Quake S.R."/>
            <person name="Famili I."/>
            <person name="Palsson B.O."/>
            <person name="Wang J."/>
        </authorList>
    </citation>
    <scope>NUCLEOTIDE SEQUENCE [LARGE SCALE GENOMIC DNA]</scope>
    <source>
        <strain evidence="2">CHO K1 cell line</strain>
    </source>
</reference>
<dbReference type="EMBL" id="JH000285">
    <property type="protein sequence ID" value="EGV99159.1"/>
    <property type="molecule type" value="Genomic_DNA"/>
</dbReference>
<name>G3HCT5_CRIGR</name>